<dbReference type="PANTHER" id="PTHR23150">
    <property type="entry name" value="SULFATASE MODIFYING FACTOR 1, 2"/>
    <property type="match status" value="1"/>
</dbReference>
<organism evidence="2 3">
    <name type="scientific">Nitrospina gracilis (strain 3/211)</name>
    <dbReference type="NCBI Taxonomy" id="1266370"/>
    <lineage>
        <taxon>Bacteria</taxon>
        <taxon>Pseudomonadati</taxon>
        <taxon>Nitrospinota/Tectimicrobiota group</taxon>
        <taxon>Nitrospinota</taxon>
        <taxon>Nitrospinia</taxon>
        <taxon>Nitrospinales</taxon>
        <taxon>Nitrospinaceae</taxon>
        <taxon>Nitrospina</taxon>
    </lineage>
</organism>
<dbReference type="Proteomes" id="UP000011704">
    <property type="component" value="Unassembled WGS sequence"/>
</dbReference>
<proteinExistence type="predicted"/>
<dbReference type="InterPro" id="IPR005532">
    <property type="entry name" value="SUMF_dom"/>
</dbReference>
<dbReference type="GO" id="GO:0120147">
    <property type="term" value="F:formylglycine-generating oxidase activity"/>
    <property type="evidence" value="ECO:0007669"/>
    <property type="project" value="TreeGrafter"/>
</dbReference>
<dbReference type="SUPFAM" id="SSF56436">
    <property type="entry name" value="C-type lectin-like"/>
    <property type="match status" value="1"/>
</dbReference>
<evidence type="ECO:0000313" key="3">
    <source>
        <dbReference type="Proteomes" id="UP000011704"/>
    </source>
</evidence>
<dbReference type="InterPro" id="IPR051043">
    <property type="entry name" value="Sulfatase_Mod_Factor_Kinase"/>
</dbReference>
<dbReference type="Gene3D" id="3.90.1580.10">
    <property type="entry name" value="paralog of FGE (formylglycine-generating enzyme)"/>
    <property type="match status" value="1"/>
</dbReference>
<dbReference type="EMBL" id="CAQJ01000029">
    <property type="protein sequence ID" value="CCQ90236.1"/>
    <property type="molecule type" value="Genomic_DNA"/>
</dbReference>
<sequence length="279" mass="31438">MDTSKLSPFYERFSISGVVLFLMFAIAPCAQAQGKGGASPGMALIPAGEFVQGGNPQIGFRLCVEHNDHCERKWFRDEAPPRRIHLNTYEIDTHEVTQAEFKKVMGANPSKFKGDNLPVENVTWQEADTYCRKVGKRLPTEAEWEKAAKGGVNTIYQWGNRMESGKANFCDAACDERWKENQFQDGYEHTAPVGSFPPNGYGLFDMAGNVYEWVQDDYAYDAYRKGPRRNPRVSGRDGMKIMRGGSWVNYSTGVRPADRTPADPEDRLPFAGFRCARPR</sequence>
<keyword evidence="3" id="KW-1185">Reference proteome</keyword>
<dbReference type="HOGENOM" id="CLU_012431_0_2_0"/>
<name>M1YID4_NITG3</name>
<reference evidence="2 3" key="1">
    <citation type="journal article" date="2013" name="Front. Microbiol.">
        <title>The genome of Nitrospina gracilis illuminates the metabolism and evolution of the major marine nitrite oxidizer.</title>
        <authorList>
            <person name="Luecker S."/>
            <person name="Nowka B."/>
            <person name="Rattei T."/>
            <person name="Spieck E."/>
            <person name="and Daims H."/>
        </authorList>
    </citation>
    <scope>NUCLEOTIDE SEQUENCE [LARGE SCALE GENOMIC DNA]</scope>
    <source>
        <strain evidence="2 3">3/211</strain>
    </source>
</reference>
<dbReference type="Pfam" id="PF03781">
    <property type="entry name" value="FGE-sulfatase"/>
    <property type="match status" value="1"/>
</dbReference>
<protein>
    <recommendedName>
        <fullName evidence="1">Sulfatase-modifying factor enzyme-like domain-containing protein</fullName>
    </recommendedName>
</protein>
<dbReference type="InParanoid" id="M1YID4"/>
<dbReference type="PANTHER" id="PTHR23150:SF19">
    <property type="entry name" value="FORMYLGLYCINE-GENERATING ENZYME"/>
    <property type="match status" value="1"/>
</dbReference>
<gene>
    <name evidence="2" type="ORF">NITGR_260041</name>
</gene>
<dbReference type="InterPro" id="IPR042095">
    <property type="entry name" value="SUMF_sf"/>
</dbReference>
<dbReference type="AlphaFoldDB" id="M1YID4"/>
<dbReference type="STRING" id="1266370.NITGR_260041"/>
<evidence type="ECO:0000259" key="1">
    <source>
        <dbReference type="Pfam" id="PF03781"/>
    </source>
</evidence>
<comment type="caution">
    <text evidence="2">The sequence shown here is derived from an EMBL/GenBank/DDBJ whole genome shotgun (WGS) entry which is preliminary data.</text>
</comment>
<dbReference type="RefSeq" id="WP_005007565.1">
    <property type="nucleotide sequence ID" value="NZ_HG422173.1"/>
</dbReference>
<dbReference type="OrthoDB" id="9768004at2"/>
<evidence type="ECO:0000313" key="2">
    <source>
        <dbReference type="EMBL" id="CCQ90236.1"/>
    </source>
</evidence>
<accession>M1YID4</accession>
<feature type="domain" description="Sulfatase-modifying factor enzyme-like" evidence="1">
    <location>
        <begin position="40"/>
        <end position="277"/>
    </location>
</feature>
<dbReference type="InterPro" id="IPR016187">
    <property type="entry name" value="CTDL_fold"/>
</dbReference>